<evidence type="ECO:0000313" key="2">
    <source>
        <dbReference type="Proteomes" id="UP001451571"/>
    </source>
</evidence>
<evidence type="ECO:0000313" key="1">
    <source>
        <dbReference type="EMBL" id="XAH75874.1"/>
    </source>
</evidence>
<sequence>MIQSFGTEEYGSKESFSIMCNKCGKEAWAIPTHHYSESINGKLAKITLEFKCTCGNRLGASIHHEK</sequence>
<accession>A0ABZ3F236</accession>
<keyword evidence="2" id="KW-1185">Reference proteome</keyword>
<dbReference type="RefSeq" id="WP_342759450.1">
    <property type="nucleotide sequence ID" value="NZ_CP146256.1"/>
</dbReference>
<proteinExistence type="predicted"/>
<organism evidence="1 2">
    <name type="scientific">Kineothrix sedimenti</name>
    <dbReference type="NCBI Taxonomy" id="3123317"/>
    <lineage>
        <taxon>Bacteria</taxon>
        <taxon>Bacillati</taxon>
        <taxon>Bacillota</taxon>
        <taxon>Clostridia</taxon>
        <taxon>Lachnospirales</taxon>
        <taxon>Lachnospiraceae</taxon>
        <taxon>Kineothrix</taxon>
    </lineage>
</organism>
<dbReference type="Proteomes" id="UP001451571">
    <property type="component" value="Chromosome"/>
</dbReference>
<protein>
    <submittedName>
        <fullName evidence="1">Uncharacterized protein</fullName>
    </submittedName>
</protein>
<dbReference type="EMBL" id="CP146256">
    <property type="protein sequence ID" value="XAH75874.1"/>
    <property type="molecule type" value="Genomic_DNA"/>
</dbReference>
<reference evidence="1 2" key="1">
    <citation type="submission" date="2024-02" db="EMBL/GenBank/DDBJ databases">
        <title>Bacterial strain from lacustrine sediment.</title>
        <authorList>
            <person name="Petit C."/>
            <person name="Fadhlaoui K."/>
        </authorList>
    </citation>
    <scope>NUCLEOTIDE SEQUENCE [LARGE SCALE GENOMIC DNA]</scope>
    <source>
        <strain evidence="1 2">IPX-CK</strain>
    </source>
</reference>
<gene>
    <name evidence="1" type="ORF">V6984_09005</name>
</gene>
<name>A0ABZ3F236_9FIRM</name>